<dbReference type="Pfam" id="PF00378">
    <property type="entry name" value="ECH_1"/>
    <property type="match status" value="1"/>
</dbReference>
<protein>
    <submittedName>
        <fullName evidence="4">Enoyl-CoA hydratase/carnithine racemase</fullName>
    </submittedName>
</protein>
<dbReference type="EMBL" id="JAUSUQ010000003">
    <property type="protein sequence ID" value="MDQ0338202.1"/>
    <property type="molecule type" value="Genomic_DNA"/>
</dbReference>
<accession>A0ABU0CPX2</accession>
<comment type="caution">
    <text evidence="4">The sequence shown here is derived from an EMBL/GenBank/DDBJ whole genome shotgun (WGS) entry which is preliminary data.</text>
</comment>
<evidence type="ECO:0000313" key="4">
    <source>
        <dbReference type="EMBL" id="MDQ0338202.1"/>
    </source>
</evidence>
<dbReference type="Proteomes" id="UP001232445">
    <property type="component" value="Unassembled WGS sequence"/>
</dbReference>
<name>A0ABU0CPX2_9BACI</name>
<dbReference type="PANTHER" id="PTHR11941">
    <property type="entry name" value="ENOYL-COA HYDRATASE-RELATED"/>
    <property type="match status" value="1"/>
</dbReference>
<dbReference type="SUPFAM" id="SSF52096">
    <property type="entry name" value="ClpP/crotonase"/>
    <property type="match status" value="1"/>
</dbReference>
<comment type="similarity">
    <text evidence="1 3">Belongs to the enoyl-CoA hydratase/isomerase family.</text>
</comment>
<dbReference type="PROSITE" id="PS00166">
    <property type="entry name" value="ENOYL_COA_HYDRATASE"/>
    <property type="match status" value="1"/>
</dbReference>
<keyword evidence="2" id="KW-0456">Lyase</keyword>
<dbReference type="InterPro" id="IPR014748">
    <property type="entry name" value="Enoyl-CoA_hydra_C"/>
</dbReference>
<dbReference type="InterPro" id="IPR018376">
    <property type="entry name" value="Enoyl-CoA_hyd/isom_CS"/>
</dbReference>
<dbReference type="InterPro" id="IPR001753">
    <property type="entry name" value="Enoyl-CoA_hydra/iso"/>
</dbReference>
<dbReference type="PANTHER" id="PTHR11941:SF54">
    <property type="entry name" value="ENOYL-COA HYDRATASE, MITOCHONDRIAL"/>
    <property type="match status" value="1"/>
</dbReference>
<dbReference type="Gene3D" id="3.90.226.10">
    <property type="entry name" value="2-enoyl-CoA Hydratase, Chain A, domain 1"/>
    <property type="match status" value="1"/>
</dbReference>
<dbReference type="CDD" id="cd06558">
    <property type="entry name" value="crotonase-like"/>
    <property type="match status" value="1"/>
</dbReference>
<evidence type="ECO:0000256" key="1">
    <source>
        <dbReference type="ARBA" id="ARBA00005254"/>
    </source>
</evidence>
<dbReference type="InterPro" id="IPR029045">
    <property type="entry name" value="ClpP/crotonase-like_dom_sf"/>
</dbReference>
<evidence type="ECO:0000256" key="2">
    <source>
        <dbReference type="ARBA" id="ARBA00023239"/>
    </source>
</evidence>
<organism evidence="4 5">
    <name type="scientific">Caldalkalibacillus uzonensis</name>
    <dbReference type="NCBI Taxonomy" id="353224"/>
    <lineage>
        <taxon>Bacteria</taxon>
        <taxon>Bacillati</taxon>
        <taxon>Bacillota</taxon>
        <taxon>Bacilli</taxon>
        <taxon>Bacillales</taxon>
        <taxon>Bacillaceae</taxon>
        <taxon>Caldalkalibacillus</taxon>
    </lineage>
</organism>
<gene>
    <name evidence="4" type="ORF">J2S00_000986</name>
</gene>
<sequence>MQVSIKRVEPQSKITLQESAGLAIITINRPHLRNALTSRMWDELTHLGKRILDNPKNRVVIIRGNGPHFTAGSDIKEFSQMTLEEAEEAFVRMEKAISTFERLPLPTIGVVNGPAMGAGFVFALACDLRIGSNNTQMGIPVGRLGITLNDKFVKRIVDLIGPSRAKDLVYTGRLFNAEECYQLGLINYLVETERLDRFAFELGKKISSQSPASVYAVKRSVASSIPGINVPWGDPRQVFVDPYDFPEGIRAFVEKRSPQFKDRRGQH</sequence>
<proteinExistence type="inferred from homology"/>
<dbReference type="RefSeq" id="WP_307336182.1">
    <property type="nucleotide sequence ID" value="NZ_JAUSUQ010000003.1"/>
</dbReference>
<evidence type="ECO:0000313" key="5">
    <source>
        <dbReference type="Proteomes" id="UP001232445"/>
    </source>
</evidence>
<dbReference type="Gene3D" id="1.10.12.10">
    <property type="entry name" value="Lyase 2-enoyl-coa Hydratase, Chain A, domain 2"/>
    <property type="match status" value="1"/>
</dbReference>
<keyword evidence="5" id="KW-1185">Reference proteome</keyword>
<evidence type="ECO:0000256" key="3">
    <source>
        <dbReference type="RuleBase" id="RU003707"/>
    </source>
</evidence>
<reference evidence="4 5" key="1">
    <citation type="submission" date="2023-07" db="EMBL/GenBank/DDBJ databases">
        <title>Genomic Encyclopedia of Type Strains, Phase IV (KMG-IV): sequencing the most valuable type-strain genomes for metagenomic binning, comparative biology and taxonomic classification.</title>
        <authorList>
            <person name="Goeker M."/>
        </authorList>
    </citation>
    <scope>NUCLEOTIDE SEQUENCE [LARGE SCALE GENOMIC DNA]</scope>
    <source>
        <strain evidence="4 5">DSM 17740</strain>
    </source>
</reference>